<evidence type="ECO:0000256" key="4">
    <source>
        <dbReference type="ARBA" id="ARBA00022676"/>
    </source>
</evidence>
<dbReference type="EC" id="2.4.1.255" evidence="3"/>
<feature type="repeat" description="TPR" evidence="8">
    <location>
        <begin position="207"/>
        <end position="240"/>
    </location>
</feature>
<keyword evidence="7 8" id="KW-0802">TPR repeat</keyword>
<evidence type="ECO:0000256" key="3">
    <source>
        <dbReference type="ARBA" id="ARBA00011970"/>
    </source>
</evidence>
<dbReference type="EMBL" id="SMOD01000016">
    <property type="protein sequence ID" value="TDG06209.1"/>
    <property type="molecule type" value="Genomic_DNA"/>
</dbReference>
<evidence type="ECO:0000259" key="9">
    <source>
        <dbReference type="Pfam" id="PF13844"/>
    </source>
</evidence>
<dbReference type="InterPro" id="IPR051939">
    <property type="entry name" value="Glycosyltr_41/O-GlcNAc_trsf"/>
</dbReference>
<dbReference type="Gene3D" id="1.25.40.10">
    <property type="entry name" value="Tetratricopeptide repeat domain"/>
    <property type="match status" value="4"/>
</dbReference>
<feature type="repeat" description="TPR" evidence="8">
    <location>
        <begin position="275"/>
        <end position="308"/>
    </location>
</feature>
<dbReference type="InterPro" id="IPR029489">
    <property type="entry name" value="OGT/SEC/SPY_C"/>
</dbReference>
<evidence type="ECO:0000313" key="11">
    <source>
        <dbReference type="Proteomes" id="UP000295606"/>
    </source>
</evidence>
<keyword evidence="4" id="KW-0328">Glycosyltransferase</keyword>
<accession>A0A4R5LDJ8</accession>
<feature type="repeat" description="TPR" evidence="8">
    <location>
        <begin position="173"/>
        <end position="206"/>
    </location>
</feature>
<dbReference type="GO" id="GO:0097363">
    <property type="term" value="F:protein O-acetylglucosaminyltransferase activity"/>
    <property type="evidence" value="ECO:0007669"/>
    <property type="project" value="UniProtKB-EC"/>
</dbReference>
<dbReference type="InterPro" id="IPR011990">
    <property type="entry name" value="TPR-like_helical_dom_sf"/>
</dbReference>
<organism evidence="10 11">
    <name type="scientific">Paraburkholderia guartelaensis</name>
    <dbReference type="NCBI Taxonomy" id="2546446"/>
    <lineage>
        <taxon>Bacteria</taxon>
        <taxon>Pseudomonadati</taxon>
        <taxon>Pseudomonadota</taxon>
        <taxon>Betaproteobacteria</taxon>
        <taxon>Burkholderiales</taxon>
        <taxon>Burkholderiaceae</taxon>
        <taxon>Paraburkholderia</taxon>
    </lineage>
</organism>
<gene>
    <name evidence="10" type="ORF">E1N52_21865</name>
</gene>
<comment type="caution">
    <text evidence="10">The sequence shown here is derived from an EMBL/GenBank/DDBJ whole genome shotgun (WGS) entry which is preliminary data.</text>
</comment>
<feature type="repeat" description="TPR" evidence="8">
    <location>
        <begin position="105"/>
        <end position="138"/>
    </location>
</feature>
<dbReference type="Proteomes" id="UP000295606">
    <property type="component" value="Unassembled WGS sequence"/>
</dbReference>
<dbReference type="SMART" id="SM00028">
    <property type="entry name" value="TPR"/>
    <property type="match status" value="10"/>
</dbReference>
<reference evidence="10 11" key="1">
    <citation type="submission" date="2019-03" db="EMBL/GenBank/DDBJ databases">
        <title>Paraburkholderia sp. isolated from native Mimosa gymnas in Guartela State Park, Brazil.</title>
        <authorList>
            <person name="Paulitsch F."/>
            <person name="Hungria M."/>
            <person name="Delamuta J.R.M."/>
            <person name="Ribeiro R.A."/>
            <person name="Dall'Agnol R."/>
            <person name="Silva J.S.B."/>
        </authorList>
    </citation>
    <scope>NUCLEOTIDE SEQUENCE [LARGE SCALE GENOMIC DNA]</scope>
    <source>
        <strain evidence="10 11">CNPSo 3008</strain>
    </source>
</reference>
<dbReference type="SUPFAM" id="SSF48452">
    <property type="entry name" value="TPR-like"/>
    <property type="match status" value="2"/>
</dbReference>
<dbReference type="PANTHER" id="PTHR44835">
    <property type="entry name" value="UDP-N-ACETYLGLUCOSAMINE--PEPTIDE N-ACETYLGLUCOSAMINYLTRANSFERASE SPINDLY-RELATED"/>
    <property type="match status" value="1"/>
</dbReference>
<dbReference type="Gene3D" id="3.40.50.11380">
    <property type="match status" value="1"/>
</dbReference>
<sequence length="784" mass="85676">MQNDSLYERASESHFAGDLPRARQLYMQLLEADATHAGAMFRLGVIGLQEGAPGDAIGWLQLALAVDPGQRRYREALGQAYAMAARHAEAADVYRGLLADDASSADLWCGLGSALQAQGALAEAVEAWRAALEREANRTDAWNNLGNCLRLLGDSGEAQGAYRRALALQPGDANALTNLGTLLQEAGRDEEALESLRAALAAAPDTAVAMINLGVLLTRLERLDEALPLLERAVAIEPHIAHAAYNYGVALQSRGRLRDAEAQYRRALALDPAHAEAANNLGNVCRDLGDYPAAREAYETAIHVRPDFVDAFNNAANLMRTLGSLDEAQALLRQALDLDPSRSATLNNLGNVLKDCGDLDEGIECFRRAVASEPGNLIAHSNLLYALSFQAEDPQVILDEARRWSVQHEAPLSTELTRVEVEAATGRRLRIGYVSGDFREHCQALFMTPLFAHHDRTRFEIHAYSSVVRPDATTARLAAHVDKWHDVRMLSDAALADHIRADGIDILVDLTMHMSDGRPLLFARKPAPVQVAWLAYPGTTGIGAMDWRLTDPWLDPPAHDRHYSEKSWRLPHTFWCYDPLASEPEVNALPASSAGHVTFGSLNNPCKLTDTTLNLWPRVFARLPAARLVLMAAEGEARRRLAQRLARAGIDPARVRFLPFRPRADYLRSYHEVDLGLDTLPYNGHTTSLDALWMGVPVVTRIGPTVAGRAGLSQLANLGLAELAADSDDAFVETAVSLASDLPRLANLRATLRERLAHSPLMDGERFARGVEAAYDGMWRAAAQ</sequence>
<feature type="domain" description="O-GlcNAc transferase C-terminal" evidence="9">
    <location>
        <begin position="597"/>
        <end position="768"/>
    </location>
</feature>
<dbReference type="Pfam" id="PF13432">
    <property type="entry name" value="TPR_16"/>
    <property type="match status" value="2"/>
</dbReference>
<evidence type="ECO:0000256" key="5">
    <source>
        <dbReference type="ARBA" id="ARBA00022679"/>
    </source>
</evidence>
<dbReference type="Pfam" id="PF14559">
    <property type="entry name" value="TPR_19"/>
    <property type="match status" value="1"/>
</dbReference>
<dbReference type="RefSeq" id="WP_133184809.1">
    <property type="nucleotide sequence ID" value="NZ_SMOD01000016.1"/>
</dbReference>
<dbReference type="PANTHER" id="PTHR44835:SF1">
    <property type="entry name" value="PROTEIN O-GLCNAC TRANSFERASE"/>
    <property type="match status" value="1"/>
</dbReference>
<evidence type="ECO:0000256" key="8">
    <source>
        <dbReference type="PROSITE-ProRule" id="PRU00339"/>
    </source>
</evidence>
<comment type="pathway">
    <text evidence="1">Protein modification; protein glycosylation.</text>
</comment>
<evidence type="ECO:0000256" key="6">
    <source>
        <dbReference type="ARBA" id="ARBA00022737"/>
    </source>
</evidence>
<dbReference type="SUPFAM" id="SSF53756">
    <property type="entry name" value="UDP-Glycosyltransferase/glycogen phosphorylase"/>
    <property type="match status" value="1"/>
</dbReference>
<dbReference type="Pfam" id="PF00515">
    <property type="entry name" value="TPR_1"/>
    <property type="match status" value="1"/>
</dbReference>
<dbReference type="PROSITE" id="PS50293">
    <property type="entry name" value="TPR_REGION"/>
    <property type="match status" value="1"/>
</dbReference>
<evidence type="ECO:0000256" key="7">
    <source>
        <dbReference type="ARBA" id="ARBA00022803"/>
    </source>
</evidence>
<dbReference type="AlphaFoldDB" id="A0A4R5LDJ8"/>
<evidence type="ECO:0000256" key="2">
    <source>
        <dbReference type="ARBA" id="ARBA00005386"/>
    </source>
</evidence>
<feature type="repeat" description="TPR" evidence="8">
    <location>
        <begin position="309"/>
        <end position="342"/>
    </location>
</feature>
<feature type="repeat" description="TPR" evidence="8">
    <location>
        <begin position="241"/>
        <end position="274"/>
    </location>
</feature>
<dbReference type="UniPathway" id="UPA00378"/>
<dbReference type="Gene3D" id="3.40.50.2000">
    <property type="entry name" value="Glycogen Phosphorylase B"/>
    <property type="match status" value="1"/>
</dbReference>
<comment type="similarity">
    <text evidence="2">Belongs to the glycosyltransferase 41 family. O-GlcNAc transferase subfamily.</text>
</comment>
<name>A0A4R5LDJ8_9BURK</name>
<feature type="repeat" description="TPR" evidence="8">
    <location>
        <begin position="139"/>
        <end position="172"/>
    </location>
</feature>
<keyword evidence="6" id="KW-0677">Repeat</keyword>
<dbReference type="InterPro" id="IPR019734">
    <property type="entry name" value="TPR_rpt"/>
</dbReference>
<feature type="domain" description="O-GlcNAc transferase C-terminal" evidence="9">
    <location>
        <begin position="422"/>
        <end position="578"/>
    </location>
</feature>
<proteinExistence type="inferred from homology"/>
<dbReference type="Pfam" id="PF13424">
    <property type="entry name" value="TPR_12"/>
    <property type="match status" value="1"/>
</dbReference>
<feature type="repeat" description="TPR" evidence="8">
    <location>
        <begin position="343"/>
        <end position="376"/>
    </location>
</feature>
<protein>
    <recommendedName>
        <fullName evidence="3">protein O-GlcNAc transferase</fullName>
        <ecNumber evidence="3">2.4.1.255</ecNumber>
    </recommendedName>
</protein>
<dbReference type="Pfam" id="PF13844">
    <property type="entry name" value="Glyco_transf_41"/>
    <property type="match status" value="2"/>
</dbReference>
<keyword evidence="5" id="KW-0808">Transferase</keyword>
<evidence type="ECO:0000313" key="10">
    <source>
        <dbReference type="EMBL" id="TDG06209.1"/>
    </source>
</evidence>
<dbReference type="OrthoDB" id="101857at2"/>
<dbReference type="PROSITE" id="PS50005">
    <property type="entry name" value="TPR"/>
    <property type="match status" value="8"/>
</dbReference>
<evidence type="ECO:0000256" key="1">
    <source>
        <dbReference type="ARBA" id="ARBA00004922"/>
    </source>
</evidence>